<feature type="chain" id="PRO_5047145489" description="VPLPA-CTERM sorting domain-containing protein" evidence="2">
    <location>
        <begin position="23"/>
        <end position="203"/>
    </location>
</feature>
<proteinExistence type="predicted"/>
<evidence type="ECO:0000313" key="4">
    <source>
        <dbReference type="Proteomes" id="UP001595607"/>
    </source>
</evidence>
<feature type="transmembrane region" description="Helical" evidence="1">
    <location>
        <begin position="180"/>
        <end position="198"/>
    </location>
</feature>
<name>A0ABV7MF04_9PROT</name>
<comment type="caution">
    <text evidence="3">The sequence shown here is derived from an EMBL/GenBank/DDBJ whole genome shotgun (WGS) entry which is preliminary data.</text>
</comment>
<evidence type="ECO:0000256" key="1">
    <source>
        <dbReference type="SAM" id="Phobius"/>
    </source>
</evidence>
<accession>A0ABV7MF04</accession>
<keyword evidence="4" id="KW-1185">Reference proteome</keyword>
<keyword evidence="1" id="KW-0472">Membrane</keyword>
<evidence type="ECO:0000256" key="2">
    <source>
        <dbReference type="SAM" id="SignalP"/>
    </source>
</evidence>
<keyword evidence="1" id="KW-0812">Transmembrane</keyword>
<organism evidence="3 4">
    <name type="scientific">Parvularcula lutaonensis</name>
    <dbReference type="NCBI Taxonomy" id="491923"/>
    <lineage>
        <taxon>Bacteria</taxon>
        <taxon>Pseudomonadati</taxon>
        <taxon>Pseudomonadota</taxon>
        <taxon>Alphaproteobacteria</taxon>
        <taxon>Parvularculales</taxon>
        <taxon>Parvularculaceae</taxon>
        <taxon>Parvularcula</taxon>
    </lineage>
</organism>
<feature type="signal peptide" evidence="2">
    <location>
        <begin position="1"/>
        <end position="22"/>
    </location>
</feature>
<dbReference type="RefSeq" id="WP_189575886.1">
    <property type="nucleotide sequence ID" value="NZ_BMXU01000002.1"/>
</dbReference>
<gene>
    <name evidence="3" type="ORF">ACFONP_11610</name>
</gene>
<evidence type="ECO:0008006" key="5">
    <source>
        <dbReference type="Google" id="ProtNLM"/>
    </source>
</evidence>
<protein>
    <recommendedName>
        <fullName evidence="5">VPLPA-CTERM sorting domain-containing protein</fullName>
    </recommendedName>
</protein>
<reference evidence="4" key="1">
    <citation type="journal article" date="2019" name="Int. J. Syst. Evol. Microbiol.">
        <title>The Global Catalogue of Microorganisms (GCM) 10K type strain sequencing project: providing services to taxonomists for standard genome sequencing and annotation.</title>
        <authorList>
            <consortium name="The Broad Institute Genomics Platform"/>
            <consortium name="The Broad Institute Genome Sequencing Center for Infectious Disease"/>
            <person name="Wu L."/>
            <person name="Ma J."/>
        </authorList>
    </citation>
    <scope>NUCLEOTIDE SEQUENCE [LARGE SCALE GENOMIC DNA]</scope>
    <source>
        <strain evidence="4">KCTC 22245</strain>
    </source>
</reference>
<dbReference type="Proteomes" id="UP001595607">
    <property type="component" value="Unassembled WGS sequence"/>
</dbReference>
<keyword evidence="2" id="KW-0732">Signal</keyword>
<sequence length="203" mass="20815">MRLYGLILSIAASLALGGAAHGAMVIGVVEEFGDVKFRFSGSLELSGVPLLDSNSADTREQGFLGPRDGSFVNLPLFPFSDGTRPYDIYAASRLARFGSQTPIRGKARGDAFGITSSGKLLVPAGYSSGETISGELVFFGTSLRALGLAVGTFSASLAAGDGQITLVIPSPDGQGAINPVPLPAGALLFLTGGALVLANRRRP</sequence>
<keyword evidence="1" id="KW-1133">Transmembrane helix</keyword>
<dbReference type="EMBL" id="JBHRVA010000003">
    <property type="protein sequence ID" value="MFC3303377.1"/>
    <property type="molecule type" value="Genomic_DNA"/>
</dbReference>
<evidence type="ECO:0000313" key="3">
    <source>
        <dbReference type="EMBL" id="MFC3303377.1"/>
    </source>
</evidence>